<dbReference type="EMBL" id="JAPQYE010000002">
    <property type="protein sequence ID" value="MCZ0727571.1"/>
    <property type="molecule type" value="Genomic_DNA"/>
</dbReference>
<evidence type="ECO:0000256" key="3">
    <source>
        <dbReference type="ARBA" id="ARBA00022723"/>
    </source>
</evidence>
<accession>A0A1X1W2W2</accession>
<evidence type="ECO:0000313" key="11">
    <source>
        <dbReference type="EMBL" id="ORV80916.1"/>
    </source>
</evidence>
<evidence type="ECO:0000259" key="9">
    <source>
        <dbReference type="Pfam" id="PF04389"/>
    </source>
</evidence>
<dbReference type="Proteomes" id="UP000193622">
    <property type="component" value="Unassembled WGS sequence"/>
</dbReference>
<dbReference type="InterPro" id="IPR041756">
    <property type="entry name" value="M28_SGAP-like"/>
</dbReference>
<dbReference type="Gene3D" id="3.40.630.10">
    <property type="entry name" value="Zn peptidases"/>
    <property type="match status" value="1"/>
</dbReference>
<dbReference type="GO" id="GO:0004177">
    <property type="term" value="F:aminopeptidase activity"/>
    <property type="evidence" value="ECO:0007669"/>
    <property type="project" value="InterPro"/>
</dbReference>
<dbReference type="Pfam" id="PF04389">
    <property type="entry name" value="Peptidase_M28"/>
    <property type="match status" value="1"/>
</dbReference>
<evidence type="ECO:0000313" key="12">
    <source>
        <dbReference type="Proteomes" id="UP000193622"/>
    </source>
</evidence>
<dbReference type="InterPro" id="IPR003137">
    <property type="entry name" value="PA_domain"/>
</dbReference>
<evidence type="ECO:0000256" key="5">
    <source>
        <dbReference type="ARBA" id="ARBA00022801"/>
    </source>
</evidence>
<reference evidence="10" key="2">
    <citation type="submission" date="2022-12" db="EMBL/GenBank/DDBJ databases">
        <title>Whole genome sequence of Mycolicibacterium iranicum strain SBH312.</title>
        <authorList>
            <person name="Jani J."/>
            <person name="Arifin Mustapha Z."/>
            <person name="Ahmed K."/>
            <person name="Kai Ling C."/>
        </authorList>
    </citation>
    <scope>NUCLEOTIDE SEQUENCE</scope>
    <source>
        <strain evidence="10">SBH312</strain>
    </source>
</reference>
<dbReference type="SUPFAM" id="SSF53187">
    <property type="entry name" value="Zn-dependent exopeptidases"/>
    <property type="match status" value="1"/>
</dbReference>
<dbReference type="CDD" id="cd04816">
    <property type="entry name" value="PA_SaNapH_like"/>
    <property type="match status" value="1"/>
</dbReference>
<comment type="similarity">
    <text evidence="1">Belongs to the peptidase M28 family. M28A subfamily.</text>
</comment>
<gene>
    <name evidence="11" type="ORF">AWC12_01020</name>
    <name evidence="10" type="ORF">OY187_05895</name>
</gene>
<dbReference type="EMBL" id="LQPC01000082">
    <property type="protein sequence ID" value="ORV80916.1"/>
    <property type="molecule type" value="Genomic_DNA"/>
</dbReference>
<proteinExistence type="inferred from homology"/>
<evidence type="ECO:0000313" key="10">
    <source>
        <dbReference type="EMBL" id="MCZ0727571.1"/>
    </source>
</evidence>
<dbReference type="Gene3D" id="3.50.30.30">
    <property type="match status" value="1"/>
</dbReference>
<keyword evidence="4 7" id="KW-0732">Signal</keyword>
<dbReference type="Pfam" id="PF02225">
    <property type="entry name" value="PA"/>
    <property type="match status" value="1"/>
</dbReference>
<dbReference type="GO" id="GO:0006508">
    <property type="term" value="P:proteolysis"/>
    <property type="evidence" value="ECO:0007669"/>
    <property type="project" value="UniProtKB-KW"/>
</dbReference>
<dbReference type="CDD" id="cd03876">
    <property type="entry name" value="M28_SGAP_like"/>
    <property type="match status" value="1"/>
</dbReference>
<keyword evidence="2" id="KW-0645">Protease</keyword>
<evidence type="ECO:0000256" key="7">
    <source>
        <dbReference type="SAM" id="SignalP"/>
    </source>
</evidence>
<dbReference type="InterPro" id="IPR045175">
    <property type="entry name" value="M28_fam"/>
</dbReference>
<feature type="domain" description="Peptidase M28" evidence="9">
    <location>
        <begin position="245"/>
        <end position="462"/>
    </location>
</feature>
<evidence type="ECO:0000313" key="13">
    <source>
        <dbReference type="Proteomes" id="UP001084650"/>
    </source>
</evidence>
<feature type="chain" id="PRO_5039113152" evidence="7">
    <location>
        <begin position="25"/>
        <end position="488"/>
    </location>
</feature>
<evidence type="ECO:0000259" key="8">
    <source>
        <dbReference type="Pfam" id="PF02225"/>
    </source>
</evidence>
<keyword evidence="6" id="KW-0862">Zinc</keyword>
<dbReference type="Proteomes" id="UP001084650">
    <property type="component" value="Unassembled WGS sequence"/>
</dbReference>
<protein>
    <submittedName>
        <fullName evidence="10">M28 family metallopeptidase</fullName>
    </submittedName>
    <submittedName>
        <fullName evidence="11">Peptidase M28</fullName>
    </submittedName>
</protein>
<keyword evidence="3" id="KW-0479">Metal-binding</keyword>
<evidence type="ECO:0000256" key="6">
    <source>
        <dbReference type="ARBA" id="ARBA00022833"/>
    </source>
</evidence>
<organism evidence="11 12">
    <name type="scientific">Mycolicibacterium iranicum</name>
    <name type="common">Mycobacterium iranicum</name>
    <dbReference type="NCBI Taxonomy" id="912594"/>
    <lineage>
        <taxon>Bacteria</taxon>
        <taxon>Bacillati</taxon>
        <taxon>Actinomycetota</taxon>
        <taxon>Actinomycetes</taxon>
        <taxon>Mycobacteriales</taxon>
        <taxon>Mycobacteriaceae</taxon>
        <taxon>Mycolicibacterium</taxon>
    </lineage>
</organism>
<evidence type="ECO:0000256" key="2">
    <source>
        <dbReference type="ARBA" id="ARBA00022670"/>
    </source>
</evidence>
<feature type="signal peptide" evidence="7">
    <location>
        <begin position="1"/>
        <end position="24"/>
    </location>
</feature>
<dbReference type="GO" id="GO:0046872">
    <property type="term" value="F:metal ion binding"/>
    <property type="evidence" value="ECO:0007669"/>
    <property type="project" value="UniProtKB-KW"/>
</dbReference>
<evidence type="ECO:0000256" key="1">
    <source>
        <dbReference type="ARBA" id="ARBA00005957"/>
    </source>
</evidence>
<sequence>MMARRLTTALVAMSALVASCSSPSAPPPEARWGPDLAEKVTIDSVYGHLLKLQDIADANDGNRADGSPGYQASVDYVAQLLRDKGFEVETPEFERLSGSRGGRPVLTVAGRNFRVEQASLMITTPPGGLKAITLRPRRPAGCTAADYGNVSVAEAIAVVDDTGCSIVDKQNVALREGAVGMLVVSQATPSRPVGAPPTLFTPGYYSDLTVPVGIIDPSADAALRRTDSEVTLVLDNEPVMTTSRNVIAQTKTGDTKNVVMVGAHLDSVQSGAGINDNGSGVAAVLETALQLGGDPGTANAVRFAFWGAEEVSMDGSKKYLSSLSKDQLDDIALYLNFDMLGSPNAGYFTDDGDQSTQTGDFAPTPEGSAGIERTLAGRLLLTGVRPADIPLQRVTDYAPFLAAGIPVGGLTTGSSQIKTPVQARLWGGRDGVAFDPNYHTRLDNIDNIDRDALAVMASAVAYGVGTYAQSIEGVNGVPARDQRDRRPS</sequence>
<dbReference type="GO" id="GO:0008235">
    <property type="term" value="F:metalloexopeptidase activity"/>
    <property type="evidence" value="ECO:0007669"/>
    <property type="project" value="InterPro"/>
</dbReference>
<dbReference type="RefSeq" id="WP_085178524.1">
    <property type="nucleotide sequence ID" value="NZ_JAPQYE010000002.1"/>
</dbReference>
<evidence type="ECO:0000256" key="4">
    <source>
        <dbReference type="ARBA" id="ARBA00022729"/>
    </source>
</evidence>
<name>A0A1X1W2W2_MYCIR</name>
<dbReference type="PANTHER" id="PTHR12147">
    <property type="entry name" value="METALLOPEPTIDASE M28 FAMILY MEMBER"/>
    <property type="match status" value="1"/>
</dbReference>
<dbReference type="InterPro" id="IPR007484">
    <property type="entry name" value="Peptidase_M28"/>
</dbReference>
<keyword evidence="5" id="KW-0378">Hydrolase</keyword>
<feature type="domain" description="PA" evidence="8">
    <location>
        <begin position="138"/>
        <end position="216"/>
    </location>
</feature>
<dbReference type="AlphaFoldDB" id="A0A1X1W2W2"/>
<keyword evidence="13" id="KW-1185">Reference proteome</keyword>
<comment type="caution">
    <text evidence="11">The sequence shown here is derived from an EMBL/GenBank/DDBJ whole genome shotgun (WGS) entry which is preliminary data.</text>
</comment>
<reference evidence="11 12" key="1">
    <citation type="submission" date="2016-01" db="EMBL/GenBank/DDBJ databases">
        <title>The new phylogeny of the genus Mycobacterium.</title>
        <authorList>
            <person name="Tarcisio F."/>
            <person name="Conor M."/>
            <person name="Antonella G."/>
            <person name="Elisabetta G."/>
            <person name="Giulia F.S."/>
            <person name="Sara T."/>
            <person name="Anna F."/>
            <person name="Clotilde B."/>
            <person name="Roberto B."/>
            <person name="Veronica D.S."/>
            <person name="Fabio R."/>
            <person name="Monica P."/>
            <person name="Olivier J."/>
            <person name="Enrico T."/>
            <person name="Nicola S."/>
        </authorList>
    </citation>
    <scope>NUCLEOTIDE SEQUENCE [LARGE SCALE GENOMIC DNA]</scope>
    <source>
        <strain evidence="11 12">DSM 45541</strain>
    </source>
</reference>
<dbReference type="PANTHER" id="PTHR12147:SF26">
    <property type="entry name" value="PEPTIDASE M28 DOMAIN-CONTAINING PROTEIN"/>
    <property type="match status" value="1"/>
</dbReference>
<dbReference type="PROSITE" id="PS51257">
    <property type="entry name" value="PROKAR_LIPOPROTEIN"/>
    <property type="match status" value="1"/>
</dbReference>